<evidence type="ECO:0000313" key="6">
    <source>
        <dbReference type="EMBL" id="UOA16998.1"/>
    </source>
</evidence>
<evidence type="ECO:0000256" key="4">
    <source>
        <dbReference type="SAM" id="SignalP"/>
    </source>
</evidence>
<reference evidence="7" key="1">
    <citation type="journal article" date="2022" name="Microorganisms">
        <title>Beyond the ABCs#Discovery of Three New Plasmid Types in Rhodobacterales (RepQ, RepY, RepW).</title>
        <authorList>
            <person name="Freese H.M."/>
            <person name="Ringel V."/>
            <person name="Overmann J."/>
            <person name="Petersen J."/>
        </authorList>
    </citation>
    <scope>NUCLEOTIDE SEQUENCE [LARGE SCALE GENOMIC DNA]</scope>
    <source>
        <strain evidence="7">DSM 109990</strain>
        <plasmid evidence="7">pDSM109990_c</plasmid>
    </source>
</reference>
<keyword evidence="2 4" id="KW-0732">Signal</keyword>
<dbReference type="InterPro" id="IPR028082">
    <property type="entry name" value="Peripla_BP_I"/>
</dbReference>
<proteinExistence type="inferred from homology"/>
<dbReference type="Proteomes" id="UP000831019">
    <property type="component" value="Plasmid pDSM109990_c"/>
</dbReference>
<dbReference type="PANTHER" id="PTHR30483:SF6">
    <property type="entry name" value="PERIPLASMIC BINDING PROTEIN OF ABC TRANSPORTER FOR NATURAL AMINO ACIDS"/>
    <property type="match status" value="1"/>
</dbReference>
<dbReference type="PANTHER" id="PTHR30483">
    <property type="entry name" value="LEUCINE-SPECIFIC-BINDING PROTEIN"/>
    <property type="match status" value="1"/>
</dbReference>
<feature type="chain" id="PRO_5046093050" evidence="4">
    <location>
        <begin position="24"/>
        <end position="406"/>
    </location>
</feature>
<evidence type="ECO:0000256" key="3">
    <source>
        <dbReference type="ARBA" id="ARBA00022970"/>
    </source>
</evidence>
<geneLocation type="plasmid" evidence="6 7">
    <name>pDSM109990_c</name>
</geneLocation>
<keyword evidence="7" id="KW-1185">Reference proteome</keyword>
<feature type="signal peptide" evidence="4">
    <location>
        <begin position="1"/>
        <end position="23"/>
    </location>
</feature>
<evidence type="ECO:0000256" key="2">
    <source>
        <dbReference type="ARBA" id="ARBA00022729"/>
    </source>
</evidence>
<protein>
    <submittedName>
        <fullName evidence="6">Leu/Ile/Val-binding protein</fullName>
    </submittedName>
</protein>
<dbReference type="Pfam" id="PF13458">
    <property type="entry name" value="Peripla_BP_6"/>
    <property type="match status" value="1"/>
</dbReference>
<organism evidence="6 7">
    <name type="scientific">Sulfitobacter dubius</name>
    <dbReference type="NCBI Taxonomy" id="218673"/>
    <lineage>
        <taxon>Bacteria</taxon>
        <taxon>Pseudomonadati</taxon>
        <taxon>Pseudomonadota</taxon>
        <taxon>Alphaproteobacteria</taxon>
        <taxon>Rhodobacterales</taxon>
        <taxon>Roseobacteraceae</taxon>
        <taxon>Sulfitobacter</taxon>
    </lineage>
</organism>
<sequence>MKSGRRTVSLALALGVVVGSAGANPLLAQEEIIVGAPIPITGPFASDGEAMQQGLELAIAEKNAAGGLLGRPLELSTFDIGDLTPDKLEAAGTNLLQRQNSSVLINGYGGMGPDVLAFCSYSTPYFNNNATSNVVPLRNSMGCDNIFMGSDVDVNYAQSTFSQIMSLGHEPDSKTIAIVHGPYDWELNSAGAFREAAEAAGWTVSVETEVPYDNRQWQGIISELKGAQPDLVVFELLDTAGTSTFIDQYMRDPVPRALLYAGYIFSTPAFQEVVANGNAEGVLGMTVSAQQPGERGDAFVARWEETYGSKPPYSIAAAIYDTFNLWAAAVEQVGSLEDDAAVHEAIMGLDYEGVTGRYAFNDDHFVPVADDTLPSQLIQAQNGKMVAIKVGSQKVADFMMPEWGKP</sequence>
<feature type="domain" description="Leucine-binding protein" evidence="5">
    <location>
        <begin position="32"/>
        <end position="364"/>
    </location>
</feature>
<dbReference type="EMBL" id="CP085147">
    <property type="protein sequence ID" value="UOA16998.1"/>
    <property type="molecule type" value="Genomic_DNA"/>
</dbReference>
<comment type="similarity">
    <text evidence="1">Belongs to the leucine-binding protein family.</text>
</comment>
<evidence type="ECO:0000313" key="7">
    <source>
        <dbReference type="Proteomes" id="UP000831019"/>
    </source>
</evidence>
<dbReference type="SUPFAM" id="SSF53822">
    <property type="entry name" value="Periplasmic binding protein-like I"/>
    <property type="match status" value="1"/>
</dbReference>
<gene>
    <name evidence="6" type="ORF">DSM109990_03889</name>
</gene>
<name>A0ABY3ZQU9_9RHOB</name>
<dbReference type="Gene3D" id="3.40.50.2300">
    <property type="match status" value="2"/>
</dbReference>
<accession>A0ABY3ZQU9</accession>
<evidence type="ECO:0000259" key="5">
    <source>
        <dbReference type="Pfam" id="PF13458"/>
    </source>
</evidence>
<keyword evidence="3" id="KW-0813">Transport</keyword>
<keyword evidence="6" id="KW-0614">Plasmid</keyword>
<evidence type="ECO:0000256" key="1">
    <source>
        <dbReference type="ARBA" id="ARBA00010062"/>
    </source>
</evidence>
<dbReference type="InterPro" id="IPR051010">
    <property type="entry name" value="BCAA_transport"/>
</dbReference>
<dbReference type="InterPro" id="IPR028081">
    <property type="entry name" value="Leu-bd"/>
</dbReference>
<keyword evidence="3" id="KW-0029">Amino-acid transport</keyword>